<organism evidence="2 3">
    <name type="scientific">Hepatospora eriocheir</name>
    <dbReference type="NCBI Taxonomy" id="1081669"/>
    <lineage>
        <taxon>Eukaryota</taxon>
        <taxon>Fungi</taxon>
        <taxon>Fungi incertae sedis</taxon>
        <taxon>Microsporidia</taxon>
        <taxon>Hepatosporidae</taxon>
        <taxon>Hepatospora</taxon>
    </lineage>
</organism>
<accession>A0A1X0QFF3</accession>
<dbReference type="PANTHER" id="PTHR11215">
    <property type="entry name" value="METAL DEPENDENT HYDROLASE - RELATED"/>
    <property type="match status" value="1"/>
</dbReference>
<protein>
    <submittedName>
        <fullName evidence="2">MYG1</fullName>
    </submittedName>
</protein>
<dbReference type="AlphaFoldDB" id="A0A1X0QFF3"/>
<dbReference type="EMBL" id="LTAI01000619">
    <property type="protein sequence ID" value="ORD98520.1"/>
    <property type="molecule type" value="Genomic_DNA"/>
</dbReference>
<dbReference type="VEuPathDB" id="MicrosporidiaDB:HERIO_1414"/>
<evidence type="ECO:0000256" key="1">
    <source>
        <dbReference type="ARBA" id="ARBA00010105"/>
    </source>
</evidence>
<reference evidence="2 3" key="1">
    <citation type="journal article" date="2017" name="Environ. Microbiol.">
        <title>Decay of the glycolytic pathway and adaptation to intranuclear parasitism within Enterocytozoonidae microsporidia.</title>
        <authorList>
            <person name="Wiredu Boakye D."/>
            <person name="Jaroenlak P."/>
            <person name="Prachumwat A."/>
            <person name="Williams T.A."/>
            <person name="Bateman K.S."/>
            <person name="Itsathitphaisarn O."/>
            <person name="Sritunyalucksana K."/>
            <person name="Paszkiewicz K.H."/>
            <person name="Moore K.A."/>
            <person name="Stentiford G.D."/>
            <person name="Williams B.A."/>
        </authorList>
    </citation>
    <scope>NUCLEOTIDE SEQUENCE [LARGE SCALE GENOMIC DNA]</scope>
    <source>
        <strain evidence="3">canceri</strain>
    </source>
</reference>
<gene>
    <name evidence="2" type="primary">MYG1</name>
    <name evidence="2" type="ORF">A0H76_2348</name>
</gene>
<proteinExistence type="inferred from homology"/>
<name>A0A1X0QFF3_9MICR</name>
<dbReference type="GO" id="GO:0005737">
    <property type="term" value="C:cytoplasm"/>
    <property type="evidence" value="ECO:0007669"/>
    <property type="project" value="TreeGrafter"/>
</dbReference>
<comment type="similarity">
    <text evidence="1">Belongs to the MYG1 family.</text>
</comment>
<dbReference type="Proteomes" id="UP000192501">
    <property type="component" value="Unassembled WGS sequence"/>
</dbReference>
<dbReference type="GO" id="GO:0005634">
    <property type="term" value="C:nucleus"/>
    <property type="evidence" value="ECO:0007669"/>
    <property type="project" value="TreeGrafter"/>
</dbReference>
<dbReference type="VEuPathDB" id="MicrosporidiaDB:A0H76_2348"/>
<evidence type="ECO:0000313" key="3">
    <source>
        <dbReference type="Proteomes" id="UP000192501"/>
    </source>
</evidence>
<evidence type="ECO:0000313" key="2">
    <source>
        <dbReference type="EMBL" id="ORD98520.1"/>
    </source>
</evidence>
<sequence>MIDNNKRRLDTIKHFYGDENIKNKVPLVIVHNDTFHCDDVFSVVMLSLINGKVQFIRTRDSDIIKTGDYVCDVGGICNPHSHRFDHHMYYFNETFSEDYDVKLSSSGLVYKYCTDELFKKFDLNLEGDFYNYIRNEIYENYLLPIDAIDNGYNIFKDVLPRTISTIVGSFNSPKQNFIDKDGVLDFERYEEEQYKQFVKAADLIKDDFIRFMTKIKSVDVKYFSAVKELVNSTTEKYIISPCIAYTQGLISKIAKILNKDLLFVIYQQPNKFRIYAFRKSKISFESKCPLFKDWRGKRTEDLKQYSDFPGMEFVHSSGFTGQADNLKTAIAMCEYSIKHNE</sequence>
<dbReference type="Pfam" id="PF03690">
    <property type="entry name" value="MYG1_exonuc"/>
    <property type="match status" value="1"/>
</dbReference>
<comment type="caution">
    <text evidence="2">The sequence shown here is derived from an EMBL/GenBank/DDBJ whole genome shotgun (WGS) entry which is preliminary data.</text>
</comment>
<dbReference type="PANTHER" id="PTHR11215:SF1">
    <property type="entry name" value="MYG1 EXONUCLEASE"/>
    <property type="match status" value="1"/>
</dbReference>
<dbReference type="InterPro" id="IPR003226">
    <property type="entry name" value="MYG1_exonuclease"/>
</dbReference>